<reference evidence="2" key="2">
    <citation type="journal article" date="2015" name="Data Brief">
        <title>Shoot transcriptome of the giant reed, Arundo donax.</title>
        <authorList>
            <person name="Barrero R.A."/>
            <person name="Guerrero F.D."/>
            <person name="Moolhuijzen P."/>
            <person name="Goolsby J.A."/>
            <person name="Tidwell J."/>
            <person name="Bellgard S.E."/>
            <person name="Bellgard M.I."/>
        </authorList>
    </citation>
    <scope>NUCLEOTIDE SEQUENCE</scope>
    <source>
        <tissue evidence="2">Shoot tissue taken approximately 20 cm above the soil surface</tissue>
    </source>
</reference>
<dbReference type="AlphaFoldDB" id="A0A0A8XQ98"/>
<proteinExistence type="predicted"/>
<feature type="compositionally biased region" description="Polar residues" evidence="1">
    <location>
        <begin position="1"/>
        <end position="10"/>
    </location>
</feature>
<evidence type="ECO:0000313" key="2">
    <source>
        <dbReference type="EMBL" id="JAD14858.1"/>
    </source>
</evidence>
<dbReference type="EMBL" id="GBRH01283037">
    <property type="protein sequence ID" value="JAD14858.1"/>
    <property type="molecule type" value="Transcribed_RNA"/>
</dbReference>
<accession>A0A0A8XQ98</accession>
<reference evidence="2" key="1">
    <citation type="submission" date="2014-09" db="EMBL/GenBank/DDBJ databases">
        <authorList>
            <person name="Magalhaes I.L.F."/>
            <person name="Oliveira U."/>
            <person name="Santos F.R."/>
            <person name="Vidigal T.H.D.A."/>
            <person name="Brescovit A.D."/>
            <person name="Santos A.J."/>
        </authorList>
    </citation>
    <scope>NUCLEOTIDE SEQUENCE</scope>
    <source>
        <tissue evidence="2">Shoot tissue taken approximately 20 cm above the soil surface</tissue>
    </source>
</reference>
<organism evidence="2">
    <name type="scientific">Arundo donax</name>
    <name type="common">Giant reed</name>
    <name type="synonym">Donax arundinaceus</name>
    <dbReference type="NCBI Taxonomy" id="35708"/>
    <lineage>
        <taxon>Eukaryota</taxon>
        <taxon>Viridiplantae</taxon>
        <taxon>Streptophyta</taxon>
        <taxon>Embryophyta</taxon>
        <taxon>Tracheophyta</taxon>
        <taxon>Spermatophyta</taxon>
        <taxon>Magnoliopsida</taxon>
        <taxon>Liliopsida</taxon>
        <taxon>Poales</taxon>
        <taxon>Poaceae</taxon>
        <taxon>PACMAD clade</taxon>
        <taxon>Arundinoideae</taxon>
        <taxon>Arundineae</taxon>
        <taxon>Arundo</taxon>
    </lineage>
</organism>
<feature type="region of interest" description="Disordered" evidence="1">
    <location>
        <begin position="1"/>
        <end position="22"/>
    </location>
</feature>
<protein>
    <submittedName>
        <fullName evidence="2">Uncharacterized protein</fullName>
    </submittedName>
</protein>
<evidence type="ECO:0000256" key="1">
    <source>
        <dbReference type="SAM" id="MobiDB-lite"/>
    </source>
</evidence>
<name>A0A0A8XQ98_ARUDO</name>
<sequence length="72" mass="7985">MKASNTNVAENSHVMHTPSPRKPHFFLHVQINTNRLNNETNQLVCRSNKWPAPAAAYTNALRSATVDTTATP</sequence>